<dbReference type="GeneID" id="54303656"/>
<dbReference type="Pfam" id="PF08320">
    <property type="entry name" value="PIG-X"/>
    <property type="match status" value="1"/>
</dbReference>
<dbReference type="EMBL" id="ML995483">
    <property type="protein sequence ID" value="KAF2142789.1"/>
    <property type="molecule type" value="Genomic_DNA"/>
</dbReference>
<keyword evidence="13" id="KW-1185">Reference proteome</keyword>
<evidence type="ECO:0000256" key="3">
    <source>
        <dbReference type="ARBA" id="ARBA00010345"/>
    </source>
</evidence>
<keyword evidence="5 11" id="KW-0337">GPI-anchor biosynthesis</keyword>
<dbReference type="PANTHER" id="PTHR28533:SF1">
    <property type="entry name" value="PROTEIN PBN1"/>
    <property type="match status" value="1"/>
</dbReference>
<dbReference type="GO" id="GO:0000030">
    <property type="term" value="F:mannosyltransferase activity"/>
    <property type="evidence" value="ECO:0007669"/>
    <property type="project" value="TreeGrafter"/>
</dbReference>
<dbReference type="GO" id="GO:0006506">
    <property type="term" value="P:GPI anchor biosynthetic process"/>
    <property type="evidence" value="ECO:0007669"/>
    <property type="project" value="UniProtKB-UniPathway"/>
</dbReference>
<dbReference type="AlphaFoldDB" id="A0A6A6BF39"/>
<dbReference type="OrthoDB" id="5546453at2759"/>
<name>A0A6A6BF39_9PEZI</name>
<evidence type="ECO:0000256" key="11">
    <source>
        <dbReference type="RuleBase" id="RU366056"/>
    </source>
</evidence>
<dbReference type="InterPro" id="IPR042322">
    <property type="entry name" value="Pbn1"/>
</dbReference>
<dbReference type="PANTHER" id="PTHR28533">
    <property type="entry name" value="PROTEIN PBN1"/>
    <property type="match status" value="1"/>
</dbReference>
<accession>A0A6A6BF39</accession>
<dbReference type="GO" id="GO:1990529">
    <property type="term" value="C:glycosylphosphatidylinositol-mannosyltransferase I complex"/>
    <property type="evidence" value="ECO:0007669"/>
    <property type="project" value="TreeGrafter"/>
</dbReference>
<reference evidence="12" key="1">
    <citation type="journal article" date="2020" name="Stud. Mycol.">
        <title>101 Dothideomycetes genomes: a test case for predicting lifestyles and emergence of pathogens.</title>
        <authorList>
            <person name="Haridas S."/>
            <person name="Albert R."/>
            <person name="Binder M."/>
            <person name="Bloem J."/>
            <person name="Labutti K."/>
            <person name="Salamov A."/>
            <person name="Andreopoulos B."/>
            <person name="Baker S."/>
            <person name="Barry K."/>
            <person name="Bills G."/>
            <person name="Bluhm B."/>
            <person name="Cannon C."/>
            <person name="Castanera R."/>
            <person name="Culley D."/>
            <person name="Daum C."/>
            <person name="Ezra D."/>
            <person name="Gonzalez J."/>
            <person name="Henrissat B."/>
            <person name="Kuo A."/>
            <person name="Liang C."/>
            <person name="Lipzen A."/>
            <person name="Lutzoni F."/>
            <person name="Magnuson J."/>
            <person name="Mondo S."/>
            <person name="Nolan M."/>
            <person name="Ohm R."/>
            <person name="Pangilinan J."/>
            <person name="Park H.-J."/>
            <person name="Ramirez L."/>
            <person name="Alfaro M."/>
            <person name="Sun H."/>
            <person name="Tritt A."/>
            <person name="Yoshinaga Y."/>
            <person name="Zwiers L.-H."/>
            <person name="Turgeon B."/>
            <person name="Goodwin S."/>
            <person name="Spatafora J."/>
            <person name="Crous P."/>
            <person name="Grigoriev I."/>
        </authorList>
    </citation>
    <scope>NUCLEOTIDE SEQUENCE</scope>
    <source>
        <strain evidence="12">CBS 121167</strain>
    </source>
</reference>
<protein>
    <recommendedName>
        <fullName evidence="4 11">Protein PBN1</fullName>
    </recommendedName>
</protein>
<proteinExistence type="inferred from homology"/>
<dbReference type="InterPro" id="IPR013233">
    <property type="entry name" value="PIG-X/PBN1"/>
</dbReference>
<evidence type="ECO:0000256" key="1">
    <source>
        <dbReference type="ARBA" id="ARBA00004643"/>
    </source>
</evidence>
<evidence type="ECO:0000256" key="5">
    <source>
        <dbReference type="ARBA" id="ARBA00022502"/>
    </source>
</evidence>
<evidence type="ECO:0000256" key="9">
    <source>
        <dbReference type="ARBA" id="ARBA00023136"/>
    </source>
</evidence>
<keyword evidence="6 11" id="KW-0812">Transmembrane</keyword>
<keyword evidence="7 11" id="KW-0256">Endoplasmic reticulum</keyword>
<dbReference type="UniPathway" id="UPA00196"/>
<evidence type="ECO:0000313" key="12">
    <source>
        <dbReference type="EMBL" id="KAF2142789.1"/>
    </source>
</evidence>
<evidence type="ECO:0000256" key="10">
    <source>
        <dbReference type="ARBA" id="ARBA00023180"/>
    </source>
</evidence>
<keyword evidence="8 11" id="KW-1133">Transmembrane helix</keyword>
<dbReference type="RefSeq" id="XP_033398501.1">
    <property type="nucleotide sequence ID" value="XM_033546150.1"/>
</dbReference>
<organism evidence="12 13">
    <name type="scientific">Aplosporella prunicola CBS 121167</name>
    <dbReference type="NCBI Taxonomy" id="1176127"/>
    <lineage>
        <taxon>Eukaryota</taxon>
        <taxon>Fungi</taxon>
        <taxon>Dikarya</taxon>
        <taxon>Ascomycota</taxon>
        <taxon>Pezizomycotina</taxon>
        <taxon>Dothideomycetes</taxon>
        <taxon>Dothideomycetes incertae sedis</taxon>
        <taxon>Botryosphaeriales</taxon>
        <taxon>Aplosporellaceae</taxon>
        <taxon>Aplosporella</taxon>
    </lineage>
</organism>
<keyword evidence="10" id="KW-0325">Glycoprotein</keyword>
<dbReference type="Proteomes" id="UP000799438">
    <property type="component" value="Unassembled WGS sequence"/>
</dbReference>
<dbReference type="GO" id="GO:0005789">
    <property type="term" value="C:endoplasmic reticulum membrane"/>
    <property type="evidence" value="ECO:0007669"/>
    <property type="project" value="UniProtKB-SubCell"/>
</dbReference>
<feature type="transmembrane region" description="Helical" evidence="11">
    <location>
        <begin position="513"/>
        <end position="538"/>
    </location>
</feature>
<evidence type="ECO:0000256" key="7">
    <source>
        <dbReference type="ARBA" id="ARBA00022824"/>
    </source>
</evidence>
<evidence type="ECO:0000313" key="13">
    <source>
        <dbReference type="Proteomes" id="UP000799438"/>
    </source>
</evidence>
<keyword evidence="9 11" id="KW-0472">Membrane</keyword>
<gene>
    <name evidence="12" type="ORF">K452DRAFT_357874</name>
</gene>
<sequence>MKQRITYLLHPGEPAFDPAGLTVRKDSLQIKPIKAAKEHRLTLGLAELPQEIRTVLKQCHELHLRWASSEPYTATPPFTSRVSPGLHAFFSPRKGQQPDGLCPLLKKLFDDDLKCASPKESFIGLPVLSERFSSSAASQYYHLLPNLDNLITYIQQALCSSSDPACQDQAASLRSAQYLDIDYDTISHALIVNAFWAQGPNPDGQWTSEITLGTKSEKIEVGILNNEKPLEAEELSLAGFLTVIGEDTKAKPAMFSFPSRHHPLPHPLTFETSFAHPTGLHPTLELRFPSAAALAPPLPTASCALHAHLTLPSALFLDKHQFSDPLFLASQNLKRLHAFAGATDLEAPDWVVPQWGSAALLELAPPAPAHDYYDSTTPASEAAHADADAEAVHDLVVSVPLHLRYLAPAHNVSGIRAAALPAPVVFWACAADEGAKMAASPFDRANLGWDGLFGGRTLFYDVPPAGWVGKLGVGTRGVGEGSGRAGVGEGKANANATLVQHVPVPVLDLDRAAWVEAGTVGAVLLGAAWVAWTLWGAVFTGRGGGRRRTAAAAAAAARKRE</sequence>
<dbReference type="SMART" id="SM00780">
    <property type="entry name" value="PIG-X"/>
    <property type="match status" value="1"/>
</dbReference>
<comment type="function">
    <text evidence="11">Required for proper folding and/or the stability of a subset of proteins in the endoplasmic reticulum. Component of glycosylphosphatidylinositol-mannosyltransferase 1 which transfers the first of the 4 mannoses in the GPI-anchor precursors during GPI-anchor biosynthesis. Probably acts by stabilizing the mannosyltransferase GPI14.</text>
</comment>
<evidence type="ECO:0000256" key="4">
    <source>
        <dbReference type="ARBA" id="ARBA00020410"/>
    </source>
</evidence>
<comment type="similarity">
    <text evidence="3 11">Belongs to the PIGX family.</text>
</comment>
<comment type="pathway">
    <text evidence="2 11">Glycolipid biosynthesis; glycosylphosphatidylinositol-anchor biosynthesis.</text>
</comment>
<evidence type="ECO:0000256" key="8">
    <source>
        <dbReference type="ARBA" id="ARBA00022989"/>
    </source>
</evidence>
<comment type="subcellular location">
    <subcellularLocation>
        <location evidence="11">Endoplasmic reticulum membrane</location>
        <topology evidence="11">Single-pass membrane protein</topology>
    </subcellularLocation>
    <subcellularLocation>
        <location evidence="1">Endoplasmic reticulum membrane</location>
        <topology evidence="1">Single-pass type III membrane protein</topology>
    </subcellularLocation>
</comment>
<evidence type="ECO:0000256" key="2">
    <source>
        <dbReference type="ARBA" id="ARBA00004687"/>
    </source>
</evidence>
<evidence type="ECO:0000256" key="6">
    <source>
        <dbReference type="ARBA" id="ARBA00022692"/>
    </source>
</evidence>